<evidence type="ECO:0000259" key="1">
    <source>
        <dbReference type="Pfam" id="PF01869"/>
    </source>
</evidence>
<sequence length="348" mass="34515">MYLGVDAGGTKTALCLVDDRGEVRGRARAGSGYYLDAAGAASRQEGAEHPGVAAVAAVLAHGLAAVCADAGASPADVTAAVVGLAAHGEVSDDVPALDAMPRAVLGHERYRVVNDVVVGWAGSLGGADGINLVAGTGSNSYGSWRGAGARCGGWGELFGDEGSGYWIALRGLQAFSHMSDGRLPRGPLHAAVRSHLGLDDGDGDFAVLDTVLVRWRGDRGRVAALSRVVGAAAASGDAVASAILGDAGRELAAHAHAVRRLVGAHDDDVVPVSTSGSVAGVPLVRAALSEALAGSGLAYELRPPLMLPEAGAAVLASRLAGPGLPGSGLPGSGLDAAAVERLAQAMPA</sequence>
<dbReference type="SUPFAM" id="SSF53067">
    <property type="entry name" value="Actin-like ATPase domain"/>
    <property type="match status" value="2"/>
</dbReference>
<dbReference type="Proteomes" id="UP000321234">
    <property type="component" value="Unassembled WGS sequence"/>
</dbReference>
<comment type="caution">
    <text evidence="2">The sequence shown here is derived from an EMBL/GenBank/DDBJ whole genome shotgun (WGS) entry which is preliminary data.</text>
</comment>
<dbReference type="InterPro" id="IPR052519">
    <property type="entry name" value="Euk-type_GlcNAc_Kinase"/>
</dbReference>
<feature type="domain" description="ATPase BadF/BadG/BcrA/BcrD type" evidence="1">
    <location>
        <begin position="3"/>
        <end position="316"/>
    </location>
</feature>
<dbReference type="InterPro" id="IPR002731">
    <property type="entry name" value="ATPase_BadF"/>
</dbReference>
<evidence type="ECO:0000313" key="2">
    <source>
        <dbReference type="EMBL" id="TXR57250.1"/>
    </source>
</evidence>
<keyword evidence="2" id="KW-0808">Transferase</keyword>
<evidence type="ECO:0000313" key="3">
    <source>
        <dbReference type="Proteomes" id="UP000321234"/>
    </source>
</evidence>
<dbReference type="PANTHER" id="PTHR43190:SF3">
    <property type="entry name" value="N-ACETYL-D-GLUCOSAMINE KINASE"/>
    <property type="match status" value="1"/>
</dbReference>
<dbReference type="GO" id="GO:0016301">
    <property type="term" value="F:kinase activity"/>
    <property type="evidence" value="ECO:0007669"/>
    <property type="project" value="UniProtKB-KW"/>
</dbReference>
<dbReference type="Pfam" id="PF01869">
    <property type="entry name" value="BcrAD_BadFG"/>
    <property type="match status" value="1"/>
</dbReference>
<accession>A0A5C8ZK83</accession>
<dbReference type="OrthoDB" id="8701357at2"/>
<dbReference type="PANTHER" id="PTHR43190">
    <property type="entry name" value="N-ACETYL-D-GLUCOSAMINE KINASE"/>
    <property type="match status" value="1"/>
</dbReference>
<gene>
    <name evidence="2" type="ORF">FMM08_06180</name>
</gene>
<proteinExistence type="predicted"/>
<dbReference type="CDD" id="cd24007">
    <property type="entry name" value="ASKHA_NBD_eukNAGK-like"/>
    <property type="match status" value="1"/>
</dbReference>
<dbReference type="AlphaFoldDB" id="A0A5C8ZK83"/>
<protein>
    <submittedName>
        <fullName evidence="2">N-acetylglucosamine kinase</fullName>
    </submittedName>
</protein>
<reference evidence="2 3" key="1">
    <citation type="submission" date="2019-07" db="EMBL/GenBank/DDBJ databases">
        <title>Quadrisphaera sp. strain DD2A genome sequencing and assembly.</title>
        <authorList>
            <person name="Kim I."/>
        </authorList>
    </citation>
    <scope>NUCLEOTIDE SEQUENCE [LARGE SCALE GENOMIC DNA]</scope>
    <source>
        <strain evidence="2 3">DD2A</strain>
    </source>
</reference>
<keyword evidence="3" id="KW-1185">Reference proteome</keyword>
<dbReference type="EMBL" id="VKAC01000003">
    <property type="protein sequence ID" value="TXR57250.1"/>
    <property type="molecule type" value="Genomic_DNA"/>
</dbReference>
<dbReference type="InterPro" id="IPR043129">
    <property type="entry name" value="ATPase_NBD"/>
</dbReference>
<dbReference type="Gene3D" id="3.30.420.40">
    <property type="match status" value="2"/>
</dbReference>
<organism evidence="2 3">
    <name type="scientific">Quadrisphaera setariae</name>
    <dbReference type="NCBI Taxonomy" id="2593304"/>
    <lineage>
        <taxon>Bacteria</taxon>
        <taxon>Bacillati</taxon>
        <taxon>Actinomycetota</taxon>
        <taxon>Actinomycetes</taxon>
        <taxon>Kineosporiales</taxon>
        <taxon>Kineosporiaceae</taxon>
        <taxon>Quadrisphaera</taxon>
    </lineage>
</organism>
<keyword evidence="2" id="KW-0418">Kinase</keyword>
<name>A0A5C8ZK83_9ACTN</name>